<reference evidence="1" key="1">
    <citation type="submission" date="2021-01" db="EMBL/GenBank/DDBJ databases">
        <authorList>
            <person name="Kaushik A."/>
        </authorList>
    </citation>
    <scope>NUCLEOTIDE SEQUENCE</scope>
    <source>
        <strain evidence="1">AG1-1A</strain>
    </source>
</reference>
<dbReference type="AlphaFoldDB" id="A0A8H2XVH5"/>
<protein>
    <submittedName>
        <fullName evidence="1">Uncharacterized protein</fullName>
    </submittedName>
</protein>
<accession>A0A8H2XVH5</accession>
<gene>
    <name evidence="1" type="ORF">RDB_LOCUS72080</name>
</gene>
<proteinExistence type="predicted"/>
<name>A0A8H2XVH5_9AGAM</name>
<comment type="caution">
    <text evidence="1">The sequence shown here is derived from an EMBL/GenBank/DDBJ whole genome shotgun (WGS) entry which is preliminary data.</text>
</comment>
<organism evidence="1 2">
    <name type="scientific">Rhizoctonia solani</name>
    <dbReference type="NCBI Taxonomy" id="456999"/>
    <lineage>
        <taxon>Eukaryota</taxon>
        <taxon>Fungi</taxon>
        <taxon>Dikarya</taxon>
        <taxon>Basidiomycota</taxon>
        <taxon>Agaricomycotina</taxon>
        <taxon>Agaricomycetes</taxon>
        <taxon>Cantharellales</taxon>
        <taxon>Ceratobasidiaceae</taxon>
        <taxon>Rhizoctonia</taxon>
    </lineage>
</organism>
<evidence type="ECO:0000313" key="2">
    <source>
        <dbReference type="Proteomes" id="UP000663840"/>
    </source>
</evidence>
<evidence type="ECO:0000313" key="1">
    <source>
        <dbReference type="EMBL" id="CAE6436258.1"/>
    </source>
</evidence>
<sequence>DLNNIKQTSDIDSGIGFVFRGDRFPIQAGFSLFVHVLNNTAYTLESSLHLPRFNIPDLQGSASTIYAEPHQIPHIYFGFMGGASVGQVPVRMMFPQLYVSVRREAREGNMVNRDYVKALYDYGIYLAIKKTLLPKNQQFWPVSFDSKVFRALND</sequence>
<dbReference type="EMBL" id="CAJMWR010001876">
    <property type="protein sequence ID" value="CAE6436258.1"/>
    <property type="molecule type" value="Genomic_DNA"/>
</dbReference>
<dbReference type="Proteomes" id="UP000663840">
    <property type="component" value="Unassembled WGS sequence"/>
</dbReference>
<feature type="non-terminal residue" evidence="1">
    <location>
        <position position="1"/>
    </location>
</feature>